<evidence type="ECO:0008006" key="3">
    <source>
        <dbReference type="Google" id="ProtNLM"/>
    </source>
</evidence>
<dbReference type="AlphaFoldDB" id="A0A1V4I1V2"/>
<evidence type="ECO:0000313" key="1">
    <source>
        <dbReference type="EMBL" id="OPH83792.1"/>
    </source>
</evidence>
<proteinExistence type="predicted"/>
<dbReference type="Proteomes" id="UP000189940">
    <property type="component" value="Unassembled WGS sequence"/>
</dbReference>
<organism evidence="1 2">
    <name type="scientific">Nitrobacter vulgaris</name>
    <dbReference type="NCBI Taxonomy" id="29421"/>
    <lineage>
        <taxon>Bacteria</taxon>
        <taxon>Pseudomonadati</taxon>
        <taxon>Pseudomonadota</taxon>
        <taxon>Alphaproteobacteria</taxon>
        <taxon>Hyphomicrobiales</taxon>
        <taxon>Nitrobacteraceae</taxon>
        <taxon>Nitrobacter</taxon>
    </lineage>
</organism>
<reference evidence="1 2" key="1">
    <citation type="submission" date="2017-02" db="EMBL/GenBank/DDBJ databases">
        <title>Genome sequence of the nitrite-oxidizing bacterium Nitrobacter vulgaris strain Ab1.</title>
        <authorList>
            <person name="Mellbye B.L."/>
            <person name="Davis E.W."/>
            <person name="Spieck E."/>
            <person name="Chang J.H."/>
            <person name="Bottomley P.J."/>
            <person name="Sayavedra-Soto L.A."/>
        </authorList>
    </citation>
    <scope>NUCLEOTIDE SEQUENCE [LARGE SCALE GENOMIC DNA]</scope>
    <source>
        <strain evidence="1 2">Ab1</strain>
    </source>
</reference>
<sequence>MRRKLKSRVRLTNSDRWFFVQLYRWFPSILQVLMIVRPETLVRWHWAGFRRYWRWRSRPLGGRPQIETELRVTYRSLDKDAPASRPVYRTGVICSHAILGGLH</sequence>
<evidence type="ECO:0000313" key="2">
    <source>
        <dbReference type="Proteomes" id="UP000189940"/>
    </source>
</evidence>
<dbReference type="STRING" id="29421.B2M20_05120"/>
<keyword evidence="2" id="KW-1185">Reference proteome</keyword>
<comment type="caution">
    <text evidence="1">The sequence shown here is derived from an EMBL/GenBank/DDBJ whole genome shotgun (WGS) entry which is preliminary data.</text>
</comment>
<gene>
    <name evidence="1" type="ORF">B2M20_05120</name>
</gene>
<name>A0A1V4I1V2_NITVU</name>
<protein>
    <recommendedName>
        <fullName evidence="3">Integrase</fullName>
    </recommendedName>
</protein>
<dbReference type="EMBL" id="MWPQ01000023">
    <property type="protein sequence ID" value="OPH83792.1"/>
    <property type="molecule type" value="Genomic_DNA"/>
</dbReference>
<accession>A0A1V4I1V2</accession>